<dbReference type="InterPro" id="IPR018392">
    <property type="entry name" value="LysM"/>
</dbReference>
<dbReference type="Gene3D" id="2.40.440.10">
    <property type="entry name" value="L,D-transpeptidase catalytic domain-like"/>
    <property type="match status" value="1"/>
</dbReference>
<keyword evidence="6 9" id="KW-0133">Cell shape</keyword>
<sequence length="282" mass="30573">MVGNDFVITAQHADTLLDIARRHGIGFEEIQKANPGVDLWLPGEGTSVVIPGRHILPSVPREGIVVNLPENRLYYYPKKRKGQARMVITHPVSVGGTGRETPIGQTTVIAKAERPSWYPTESIRREHAQRGEPLPRVVPPGPDNPLGEFTMRLGLDDHTYLIHGTNNPVAIGMPVTHGCIRMYPEAVAALFRMVPVGTKVTLIDEPVKVGRIDGEVLIEVHSNNGEDEQSLAVALAALSSMIERVMGDTPRATDWELAETALRTASGKSTLIALEAAPSSAI</sequence>
<dbReference type="InterPro" id="IPR005490">
    <property type="entry name" value="LD_TPept_cat_dom"/>
</dbReference>
<reference evidence="12 13" key="1">
    <citation type="journal article" date="2021" name="Int. J. Syst. Evol. Microbiol.">
        <title>Steroidobacter gossypii sp. nov., isolated from soil of cotton cropping field.</title>
        <authorList>
            <person name="Huang R."/>
            <person name="Yang S."/>
            <person name="Zhen C."/>
            <person name="Liu W."/>
        </authorList>
    </citation>
    <scope>NUCLEOTIDE SEQUENCE [LARGE SCALE GENOMIC DNA]</scope>
    <source>
        <strain evidence="12 13">S1-65</strain>
    </source>
</reference>
<gene>
    <name evidence="12" type="ORF">JM946_24165</name>
</gene>
<dbReference type="CDD" id="cd00118">
    <property type="entry name" value="LysM"/>
    <property type="match status" value="1"/>
</dbReference>
<dbReference type="SUPFAM" id="SSF141523">
    <property type="entry name" value="L,D-transpeptidase catalytic domain-like"/>
    <property type="match status" value="1"/>
</dbReference>
<comment type="caution">
    <text evidence="12">The sequence shown here is derived from an EMBL/GenBank/DDBJ whole genome shotgun (WGS) entry which is preliminary data.</text>
</comment>
<keyword evidence="3" id="KW-0328">Glycosyltransferase</keyword>
<comment type="similarity">
    <text evidence="2">Belongs to the YkuD family.</text>
</comment>
<proteinExistence type="inferred from homology"/>
<evidence type="ECO:0000259" key="10">
    <source>
        <dbReference type="PROSITE" id="PS51782"/>
    </source>
</evidence>
<feature type="domain" description="L,D-TPase catalytic" evidence="11">
    <location>
        <begin position="62"/>
        <end position="203"/>
    </location>
</feature>
<keyword evidence="5" id="KW-0378">Hydrolase</keyword>
<evidence type="ECO:0000256" key="9">
    <source>
        <dbReference type="PROSITE-ProRule" id="PRU01373"/>
    </source>
</evidence>
<evidence type="ECO:0000256" key="1">
    <source>
        <dbReference type="ARBA" id="ARBA00004752"/>
    </source>
</evidence>
<dbReference type="InterPro" id="IPR050979">
    <property type="entry name" value="LD-transpeptidase"/>
</dbReference>
<dbReference type="PANTHER" id="PTHR30582">
    <property type="entry name" value="L,D-TRANSPEPTIDASE"/>
    <property type="match status" value="1"/>
</dbReference>
<dbReference type="SUPFAM" id="SSF54106">
    <property type="entry name" value="LysM domain"/>
    <property type="match status" value="1"/>
</dbReference>
<evidence type="ECO:0000256" key="6">
    <source>
        <dbReference type="ARBA" id="ARBA00022960"/>
    </source>
</evidence>
<protein>
    <submittedName>
        <fullName evidence="12">L,D-transpeptidase family protein</fullName>
    </submittedName>
</protein>
<dbReference type="PROSITE" id="PS52029">
    <property type="entry name" value="LD_TPASE"/>
    <property type="match status" value="1"/>
</dbReference>
<keyword evidence="4" id="KW-0808">Transferase</keyword>
<feature type="domain" description="LysM" evidence="10">
    <location>
        <begin position="6"/>
        <end position="50"/>
    </location>
</feature>
<evidence type="ECO:0000259" key="11">
    <source>
        <dbReference type="PROSITE" id="PS52029"/>
    </source>
</evidence>
<evidence type="ECO:0000256" key="5">
    <source>
        <dbReference type="ARBA" id="ARBA00022801"/>
    </source>
</evidence>
<dbReference type="EMBL" id="JAEVLS010000006">
    <property type="protein sequence ID" value="MBM0107842.1"/>
    <property type="molecule type" value="Genomic_DNA"/>
</dbReference>
<dbReference type="PANTHER" id="PTHR30582:SF24">
    <property type="entry name" value="L,D-TRANSPEPTIDASE ERFK_SRFK-RELATED"/>
    <property type="match status" value="1"/>
</dbReference>
<dbReference type="Pfam" id="PF03734">
    <property type="entry name" value="YkuD"/>
    <property type="match status" value="1"/>
</dbReference>
<evidence type="ECO:0000256" key="8">
    <source>
        <dbReference type="ARBA" id="ARBA00023316"/>
    </source>
</evidence>
<feature type="active site" description="Proton donor/acceptor" evidence="9">
    <location>
        <position position="163"/>
    </location>
</feature>
<evidence type="ECO:0000313" key="12">
    <source>
        <dbReference type="EMBL" id="MBM0107842.1"/>
    </source>
</evidence>
<organism evidence="12 13">
    <name type="scientific">Steroidobacter gossypii</name>
    <dbReference type="NCBI Taxonomy" id="2805490"/>
    <lineage>
        <taxon>Bacteria</taxon>
        <taxon>Pseudomonadati</taxon>
        <taxon>Pseudomonadota</taxon>
        <taxon>Gammaproteobacteria</taxon>
        <taxon>Steroidobacterales</taxon>
        <taxon>Steroidobacteraceae</taxon>
        <taxon>Steroidobacter</taxon>
    </lineage>
</organism>
<feature type="active site" description="Nucleophile" evidence="9">
    <location>
        <position position="179"/>
    </location>
</feature>
<accession>A0ABS1X3Q7</accession>
<dbReference type="Proteomes" id="UP000661077">
    <property type="component" value="Unassembled WGS sequence"/>
</dbReference>
<dbReference type="CDD" id="cd16913">
    <property type="entry name" value="YkuD_like"/>
    <property type="match status" value="1"/>
</dbReference>
<evidence type="ECO:0000256" key="2">
    <source>
        <dbReference type="ARBA" id="ARBA00005992"/>
    </source>
</evidence>
<name>A0ABS1X3Q7_9GAMM</name>
<dbReference type="InterPro" id="IPR036779">
    <property type="entry name" value="LysM_dom_sf"/>
</dbReference>
<comment type="pathway">
    <text evidence="1 9">Cell wall biogenesis; peptidoglycan biosynthesis.</text>
</comment>
<evidence type="ECO:0000256" key="4">
    <source>
        <dbReference type="ARBA" id="ARBA00022679"/>
    </source>
</evidence>
<keyword evidence="7 9" id="KW-0573">Peptidoglycan synthesis</keyword>
<dbReference type="InterPro" id="IPR038063">
    <property type="entry name" value="Transpep_catalytic_dom"/>
</dbReference>
<dbReference type="RefSeq" id="WP_203169956.1">
    <property type="nucleotide sequence ID" value="NZ_JAEVLS010000006.1"/>
</dbReference>
<dbReference type="PROSITE" id="PS51782">
    <property type="entry name" value="LYSM"/>
    <property type="match status" value="1"/>
</dbReference>
<dbReference type="Gene3D" id="3.10.350.10">
    <property type="entry name" value="LysM domain"/>
    <property type="match status" value="1"/>
</dbReference>
<evidence type="ECO:0000256" key="7">
    <source>
        <dbReference type="ARBA" id="ARBA00022984"/>
    </source>
</evidence>
<evidence type="ECO:0000313" key="13">
    <source>
        <dbReference type="Proteomes" id="UP000661077"/>
    </source>
</evidence>
<evidence type="ECO:0000256" key="3">
    <source>
        <dbReference type="ARBA" id="ARBA00022676"/>
    </source>
</evidence>
<keyword evidence="8 9" id="KW-0961">Cell wall biogenesis/degradation</keyword>
<keyword evidence="13" id="KW-1185">Reference proteome</keyword>